<dbReference type="SMART" id="SM00385">
    <property type="entry name" value="CYCLIN"/>
    <property type="match status" value="1"/>
</dbReference>
<dbReference type="InterPro" id="IPR006671">
    <property type="entry name" value="Cyclin_N"/>
</dbReference>
<dbReference type="Pfam" id="PF00134">
    <property type="entry name" value="Cyclin_N"/>
    <property type="match status" value="1"/>
</dbReference>
<dbReference type="Gene3D" id="1.10.472.10">
    <property type="entry name" value="Cyclin-like"/>
    <property type="match status" value="2"/>
</dbReference>
<dbReference type="AlphaFoldDB" id="A0A1J7GN93"/>
<dbReference type="PROSITE" id="PS00292">
    <property type="entry name" value="CYCLINS"/>
    <property type="match status" value="1"/>
</dbReference>
<evidence type="ECO:0000313" key="10">
    <source>
        <dbReference type="Proteomes" id="UP000188354"/>
    </source>
</evidence>
<feature type="domain" description="Cyclin C-terminal" evidence="8">
    <location>
        <begin position="504"/>
        <end position="611"/>
    </location>
</feature>
<evidence type="ECO:0000256" key="3">
    <source>
        <dbReference type="ARBA" id="ARBA00023127"/>
    </source>
</evidence>
<evidence type="ECO:0000256" key="2">
    <source>
        <dbReference type="ARBA" id="ARBA00022618"/>
    </source>
</evidence>
<evidence type="ECO:0000256" key="6">
    <source>
        <dbReference type="RuleBase" id="RU000383"/>
    </source>
</evidence>
<protein>
    <recommendedName>
        <fullName evidence="5">B-like cyclin</fullName>
    </recommendedName>
</protein>
<evidence type="ECO:0000256" key="4">
    <source>
        <dbReference type="ARBA" id="ARBA00023306"/>
    </source>
</evidence>
<dbReference type="STRING" id="3871.A0A1J7GN93"/>
<dbReference type="PANTHER" id="PTHR10177">
    <property type="entry name" value="CYCLINS"/>
    <property type="match status" value="1"/>
</dbReference>
<dbReference type="Pfam" id="PF02984">
    <property type="entry name" value="Cyclin_C"/>
    <property type="match status" value="1"/>
</dbReference>
<accession>A0A1J7GN93</accession>
<organism evidence="9 10">
    <name type="scientific">Lupinus angustifolius</name>
    <name type="common">Narrow-leaved blue lupine</name>
    <dbReference type="NCBI Taxonomy" id="3871"/>
    <lineage>
        <taxon>Eukaryota</taxon>
        <taxon>Viridiplantae</taxon>
        <taxon>Streptophyta</taxon>
        <taxon>Embryophyta</taxon>
        <taxon>Tracheophyta</taxon>
        <taxon>Spermatophyta</taxon>
        <taxon>Magnoliopsida</taxon>
        <taxon>eudicotyledons</taxon>
        <taxon>Gunneridae</taxon>
        <taxon>Pentapetalae</taxon>
        <taxon>rosids</taxon>
        <taxon>fabids</taxon>
        <taxon>Fabales</taxon>
        <taxon>Fabaceae</taxon>
        <taxon>Papilionoideae</taxon>
        <taxon>50 kb inversion clade</taxon>
        <taxon>genistoids sensu lato</taxon>
        <taxon>core genistoids</taxon>
        <taxon>Genisteae</taxon>
        <taxon>Lupinus</taxon>
    </lineage>
</organism>
<reference evidence="9 10" key="1">
    <citation type="journal article" date="2017" name="Plant Biotechnol. J.">
        <title>A comprehensive draft genome sequence for lupin (Lupinus angustifolius), an emerging health food: insights into plant-microbe interactions and legume evolution.</title>
        <authorList>
            <person name="Hane J.K."/>
            <person name="Ming Y."/>
            <person name="Kamphuis L.G."/>
            <person name="Nelson M.N."/>
            <person name="Garg G."/>
            <person name="Atkins C.A."/>
            <person name="Bayer P.E."/>
            <person name="Bravo A."/>
            <person name="Bringans S."/>
            <person name="Cannon S."/>
            <person name="Edwards D."/>
            <person name="Foley R."/>
            <person name="Gao L.L."/>
            <person name="Harrison M.J."/>
            <person name="Huang W."/>
            <person name="Hurgobin B."/>
            <person name="Li S."/>
            <person name="Liu C.W."/>
            <person name="McGrath A."/>
            <person name="Morahan G."/>
            <person name="Murray J."/>
            <person name="Weller J."/>
            <person name="Jian J."/>
            <person name="Singh K.B."/>
        </authorList>
    </citation>
    <scope>NUCLEOTIDE SEQUENCE [LARGE SCALE GENOMIC DNA]</scope>
    <source>
        <strain evidence="10">cv. Tanjil</strain>
        <tissue evidence="9">Whole plant</tissue>
    </source>
</reference>
<dbReference type="GO" id="GO:0051301">
    <property type="term" value="P:cell division"/>
    <property type="evidence" value="ECO:0007669"/>
    <property type="project" value="UniProtKB-KW"/>
</dbReference>
<dbReference type="InterPro" id="IPR004367">
    <property type="entry name" value="Cyclin_C-dom"/>
</dbReference>
<evidence type="ECO:0000259" key="8">
    <source>
        <dbReference type="SMART" id="SM01332"/>
    </source>
</evidence>
<dbReference type="InterPro" id="IPR039361">
    <property type="entry name" value="Cyclin"/>
</dbReference>
<name>A0A1J7GN93_LUPAN</name>
<dbReference type="OMA" id="WVMETHV"/>
<dbReference type="SUPFAM" id="SSF47954">
    <property type="entry name" value="Cyclin-like"/>
    <property type="match status" value="2"/>
</dbReference>
<evidence type="ECO:0000259" key="7">
    <source>
        <dbReference type="SMART" id="SM00385"/>
    </source>
</evidence>
<keyword evidence="3 6" id="KW-0195">Cyclin</keyword>
<dbReference type="Proteomes" id="UP000188354">
    <property type="component" value="Chromosome LG11"/>
</dbReference>
<proteinExistence type="inferred from homology"/>
<dbReference type="InterPro" id="IPR013763">
    <property type="entry name" value="Cyclin-like_dom"/>
</dbReference>
<feature type="domain" description="Cyclin-like" evidence="7">
    <location>
        <begin position="408"/>
        <end position="495"/>
    </location>
</feature>
<dbReference type="Gramene" id="OIW01900">
    <property type="protein sequence ID" value="OIW01900"/>
    <property type="gene ID" value="TanjilG_15225"/>
</dbReference>
<comment type="subunit">
    <text evidence="1">Interacts with the CDC2 protein kinase to form a serine/threonine kinase holoenzyme complex also known as maturation promoting factor (MPF). The cyclin subunit imparts substrate specificity to the complex.</text>
</comment>
<keyword evidence="2" id="KW-0132">Cell division</keyword>
<evidence type="ECO:0000256" key="1">
    <source>
        <dbReference type="ARBA" id="ARBA00011177"/>
    </source>
</evidence>
<comment type="similarity">
    <text evidence="6">Belongs to the cyclin family.</text>
</comment>
<dbReference type="EMBL" id="CM007371">
    <property type="protein sequence ID" value="OIW01900.1"/>
    <property type="molecule type" value="Genomic_DNA"/>
</dbReference>
<evidence type="ECO:0000313" key="9">
    <source>
        <dbReference type="EMBL" id="OIW01900.1"/>
    </source>
</evidence>
<gene>
    <name evidence="9" type="ORF">TanjilG_15225</name>
</gene>
<dbReference type="SMART" id="SM01332">
    <property type="entry name" value="Cyclin_C"/>
    <property type="match status" value="1"/>
</dbReference>
<keyword evidence="10" id="KW-1185">Reference proteome</keyword>
<sequence>MTNGSRRSKRKANLEPPLNINKKLRSKLPRRRRCHISPVLIVSSKIKVSGENTRFSFISVDSSCSSDFAGAGGEVSCDSSRASAVFARDGSYNKSKNRLAREIEVSNKVERAADLKRNQRFEKRNVNEVELSESSCVDSNSGFHERSRSLILKLNSGNVIKNLQENDEVSEACTKSEISNDEIFSSKNSNSGNGNLNLKVSSEINKNDVISVSVSSAFPATSFEDEKTRCKENRASEFEYSPGSKNDVVSDLACTEKLQFSYYDDESEYGSTQETSSFCDLHSEIFVGSSELELSDYSPSLFIDSGSQFTQGSGEETETPSPTYSFFLQYRKEFSTLTSQISNASSVEDEVTLKYKYERFEDLDDEESYQMLRKRERKQVFMSNYAETYISTTEVGELVLQQRSQMVRWITEQSYRKQLRPETLFLGVSLLDRFLSKGYFKTKRSLQLVGIACLTLATRIEENQQNNRVGQKNFYIGCSVCSRIEVVAMEWMVQEVLQFQCFLPTIHNFLWFYLKAAKADAVMEKRVKNLSVLALSAHEHLCYWPSTVAAALVILACLEFNQEASSKVIAIHVRSKDENLHECMEDQHLKTQSASPCKFMKAAFAIVLKALDTRHAPVNSNGRLCQFVFSET</sequence>
<dbReference type="InterPro" id="IPR048258">
    <property type="entry name" value="Cyclins_cyclin-box"/>
</dbReference>
<evidence type="ECO:0000256" key="5">
    <source>
        <dbReference type="ARBA" id="ARBA00032263"/>
    </source>
</evidence>
<keyword evidence="4" id="KW-0131">Cell cycle</keyword>
<dbReference type="InterPro" id="IPR036915">
    <property type="entry name" value="Cyclin-like_sf"/>
</dbReference>